<dbReference type="Proteomes" id="UP000242502">
    <property type="component" value="Unassembled WGS sequence"/>
</dbReference>
<comment type="caution">
    <text evidence="1">The sequence shown here is derived from an EMBL/GenBank/DDBJ whole genome shotgun (WGS) entry which is preliminary data.</text>
</comment>
<gene>
    <name evidence="1" type="ORF">AB835_00505</name>
</gene>
<dbReference type="STRING" id="62101.AB835_00505"/>
<protein>
    <submittedName>
        <fullName evidence="1">Uncharacterized protein</fullName>
    </submittedName>
</protein>
<organism evidence="1 2">
    <name type="scientific">Candidatus Endobugula sertula</name>
    <name type="common">Bugula neritina bacterial symbiont</name>
    <dbReference type="NCBI Taxonomy" id="62101"/>
    <lineage>
        <taxon>Bacteria</taxon>
        <taxon>Pseudomonadati</taxon>
        <taxon>Pseudomonadota</taxon>
        <taxon>Gammaproteobacteria</taxon>
        <taxon>Cellvibrionales</taxon>
        <taxon>Cellvibrionaceae</taxon>
        <taxon>Candidatus Endobugula</taxon>
    </lineage>
</organism>
<evidence type="ECO:0000313" key="1">
    <source>
        <dbReference type="EMBL" id="ODS25021.1"/>
    </source>
</evidence>
<name>A0A1D2QTV3_9GAMM</name>
<dbReference type="AlphaFoldDB" id="A0A1D2QTV3"/>
<accession>A0A1D2QTV3</accession>
<evidence type="ECO:0000313" key="2">
    <source>
        <dbReference type="Proteomes" id="UP000242502"/>
    </source>
</evidence>
<reference evidence="1 2" key="1">
    <citation type="journal article" date="2016" name="Appl. Environ. Microbiol.">
        <title>Lack of Overt Genome Reduction in the Bryostatin-Producing Bryozoan Symbiont "Candidatus Endobugula sertula".</title>
        <authorList>
            <person name="Miller I.J."/>
            <person name="Vanee N."/>
            <person name="Fong S.S."/>
            <person name="Lim-Fong G.E."/>
            <person name="Kwan J.C."/>
        </authorList>
    </citation>
    <scope>NUCLEOTIDE SEQUENCE [LARGE SCALE GENOMIC DNA]</scope>
    <source>
        <strain evidence="1">AB1-4</strain>
    </source>
</reference>
<proteinExistence type="predicted"/>
<sequence length="627" mass="71442">MVIRHNLENLHVAPFGQLFTKDNNDKFIISAQLNFCVKQFNALESLNLLSYATTQDKPGLLKDKGVNAGGKIIAWDPAPLNEAIDIMLGFQQFRQRWWQQHGSRTEPFYATALRARLRQVIDQLIHQSQIREYTQKPDQLLISKDEESYLSSSIVSFERVEGMIRQLQTLFIQEGDSGNATLLKNQTNGYVYEQLQILTDLVNKNRLYSPLLGNNWHSHTLAGSLFSYNDPKALASYLENQRQRLSFMAQNYAKPLVSYLIDTSTIAKTSNNARLWYDTLLELRQYDRQQPGNNVTQLQQYIGEQLAQQTWESCDATLATPQVFSSGGLFSQRHYQIDQTVRKQCKNYANNTVLRQYFALVERFNNDIKGQFPFAKYNDKQRIDIKPKVLDDFITDYQKNWGKAENGKSLLSSLENYLAQNPQADSDNWINFVKKIDQFANFYQQVLGKAGNIDITLDVEFNARLTSSQGQDQIIEWQLNSGADSAIFPNGNRRVQWQPGDALSLSLRWAKGSKFIPLNGYQSPQHVEPDSSVARFDTKGQWSLFEWLQQYGLQSISTSRKNWLGFSVPVGIKTPSTETEEPQTPAYISRINIAVSAIIADANGREKHLAVPSLLPFFAPGLPDGDT</sequence>
<dbReference type="EMBL" id="MDLC01000002">
    <property type="protein sequence ID" value="ODS25021.1"/>
    <property type="molecule type" value="Genomic_DNA"/>
</dbReference>